<protein>
    <submittedName>
        <fullName evidence="1">Uncharacterized protein</fullName>
    </submittedName>
</protein>
<reference evidence="1" key="2">
    <citation type="journal article" date="2023" name="IMA Fungus">
        <title>Comparative genomic study of the Penicillium genus elucidates a diverse pangenome and 15 lateral gene transfer events.</title>
        <authorList>
            <person name="Petersen C."/>
            <person name="Sorensen T."/>
            <person name="Nielsen M.R."/>
            <person name="Sondergaard T.E."/>
            <person name="Sorensen J.L."/>
            <person name="Fitzpatrick D.A."/>
            <person name="Frisvad J.C."/>
            <person name="Nielsen K.L."/>
        </authorList>
    </citation>
    <scope>NUCLEOTIDE SEQUENCE</scope>
    <source>
        <strain evidence="1">IBT 34128</strain>
    </source>
</reference>
<dbReference type="AlphaFoldDB" id="A0A9W9KGL5"/>
<reference evidence="1" key="1">
    <citation type="submission" date="2022-11" db="EMBL/GenBank/DDBJ databases">
        <authorList>
            <person name="Petersen C."/>
        </authorList>
    </citation>
    <scope>NUCLEOTIDE SEQUENCE</scope>
    <source>
        <strain evidence="1">IBT 34128</strain>
    </source>
</reference>
<evidence type="ECO:0000313" key="2">
    <source>
        <dbReference type="Proteomes" id="UP001141434"/>
    </source>
</evidence>
<gene>
    <name evidence="1" type="ORF">NUU61_003082</name>
</gene>
<proteinExistence type="predicted"/>
<dbReference type="EMBL" id="JAPMSZ010000004">
    <property type="protein sequence ID" value="KAJ5105735.1"/>
    <property type="molecule type" value="Genomic_DNA"/>
</dbReference>
<sequence length="61" mass="6553">MCKDDGLHIDSTRTERTAKTLRCIGRSCPVFDAGPRICMLPGASFALHSTCGLDDTALDPD</sequence>
<name>A0A9W9KGL5_9EURO</name>
<dbReference type="RefSeq" id="XP_056514731.1">
    <property type="nucleotide sequence ID" value="XM_056653664.1"/>
</dbReference>
<dbReference type="Proteomes" id="UP001141434">
    <property type="component" value="Unassembled WGS sequence"/>
</dbReference>
<comment type="caution">
    <text evidence="1">The sequence shown here is derived from an EMBL/GenBank/DDBJ whole genome shotgun (WGS) entry which is preliminary data.</text>
</comment>
<organism evidence="1 2">
    <name type="scientific">Penicillium alfredii</name>
    <dbReference type="NCBI Taxonomy" id="1506179"/>
    <lineage>
        <taxon>Eukaryota</taxon>
        <taxon>Fungi</taxon>
        <taxon>Dikarya</taxon>
        <taxon>Ascomycota</taxon>
        <taxon>Pezizomycotina</taxon>
        <taxon>Eurotiomycetes</taxon>
        <taxon>Eurotiomycetidae</taxon>
        <taxon>Eurotiales</taxon>
        <taxon>Aspergillaceae</taxon>
        <taxon>Penicillium</taxon>
    </lineage>
</organism>
<accession>A0A9W9KGL5</accession>
<keyword evidence="2" id="KW-1185">Reference proteome</keyword>
<dbReference type="GeneID" id="81392832"/>
<evidence type="ECO:0000313" key="1">
    <source>
        <dbReference type="EMBL" id="KAJ5105735.1"/>
    </source>
</evidence>